<gene>
    <name evidence="1" type="ordered locus">Hoch_0608</name>
</gene>
<organism evidence="1 2">
    <name type="scientific">Haliangium ochraceum (strain DSM 14365 / JCM 11303 / SMP-2)</name>
    <dbReference type="NCBI Taxonomy" id="502025"/>
    <lineage>
        <taxon>Bacteria</taxon>
        <taxon>Pseudomonadati</taxon>
        <taxon>Myxococcota</taxon>
        <taxon>Polyangia</taxon>
        <taxon>Haliangiales</taxon>
        <taxon>Kofleriaceae</taxon>
        <taxon>Haliangium</taxon>
    </lineage>
</organism>
<name>D0LLM8_HALO1</name>
<dbReference type="KEGG" id="hoh:Hoch_0608"/>
<dbReference type="AlphaFoldDB" id="D0LLM8"/>
<accession>D0LLM8</accession>
<dbReference type="EMBL" id="CP001804">
    <property type="protein sequence ID" value="ACY13245.1"/>
    <property type="molecule type" value="Genomic_DNA"/>
</dbReference>
<protein>
    <submittedName>
        <fullName evidence="1">Uncharacterized protein</fullName>
    </submittedName>
</protein>
<evidence type="ECO:0000313" key="2">
    <source>
        <dbReference type="Proteomes" id="UP000001880"/>
    </source>
</evidence>
<proteinExistence type="predicted"/>
<keyword evidence="2" id="KW-1185">Reference proteome</keyword>
<dbReference type="HOGENOM" id="CLU_3382176_0_0_7"/>
<evidence type="ECO:0000313" key="1">
    <source>
        <dbReference type="EMBL" id="ACY13245.1"/>
    </source>
</evidence>
<reference evidence="1 2" key="1">
    <citation type="journal article" date="2010" name="Stand. Genomic Sci.">
        <title>Complete genome sequence of Haliangium ochraceum type strain (SMP-2).</title>
        <authorList>
            <consortium name="US DOE Joint Genome Institute (JGI-PGF)"/>
            <person name="Ivanova N."/>
            <person name="Daum C."/>
            <person name="Lang E."/>
            <person name="Abt B."/>
            <person name="Kopitz M."/>
            <person name="Saunders E."/>
            <person name="Lapidus A."/>
            <person name="Lucas S."/>
            <person name="Glavina Del Rio T."/>
            <person name="Nolan M."/>
            <person name="Tice H."/>
            <person name="Copeland A."/>
            <person name="Cheng J.F."/>
            <person name="Chen F."/>
            <person name="Bruce D."/>
            <person name="Goodwin L."/>
            <person name="Pitluck S."/>
            <person name="Mavromatis K."/>
            <person name="Pati A."/>
            <person name="Mikhailova N."/>
            <person name="Chen A."/>
            <person name="Palaniappan K."/>
            <person name="Land M."/>
            <person name="Hauser L."/>
            <person name="Chang Y.J."/>
            <person name="Jeffries C.D."/>
            <person name="Detter J.C."/>
            <person name="Brettin T."/>
            <person name="Rohde M."/>
            <person name="Goker M."/>
            <person name="Bristow J."/>
            <person name="Markowitz V."/>
            <person name="Eisen J.A."/>
            <person name="Hugenholtz P."/>
            <person name="Kyrpides N.C."/>
            <person name="Klenk H.P."/>
        </authorList>
    </citation>
    <scope>NUCLEOTIDE SEQUENCE [LARGE SCALE GENOMIC DNA]</scope>
    <source>
        <strain evidence="2">DSM 14365 / CIP 107738 / JCM 11303 / AJ 13395 / SMP-2</strain>
    </source>
</reference>
<sequence>MFRLRTLDSTDPWRIHLNEPMRPGLFKARSTLA</sequence>
<dbReference type="Proteomes" id="UP000001880">
    <property type="component" value="Chromosome"/>
</dbReference>